<gene>
    <name evidence="9" type="ORF">STAFG_6017</name>
</gene>
<sequence length="231" mass="25334">MRDYVGRDGVADMEELAGRFATASTLPIVLDSTEVEVIRAGLEKLGGRAVINSVNYEDGAGPESRFARVTQLAREHGAALIALTIDEEGQARTAEKKVEIAERLIDDLTGNWGIHEEDILVDCLTSPSAPVRRSPQGRHRHHRGDPRAEAAPPEGADHSRSVEHLLRSQPGCPHPAELGVPGRVRQGRVWTRRSCTRARSCRSPVSVRRRSGRLWTSSTTAAPRAMTRCRS</sequence>
<dbReference type="Pfam" id="PF00809">
    <property type="entry name" value="Pterin_bind"/>
    <property type="match status" value="1"/>
</dbReference>
<feature type="compositionally biased region" description="Basic residues" evidence="7">
    <location>
        <begin position="135"/>
        <end position="144"/>
    </location>
</feature>
<dbReference type="PANTHER" id="PTHR45833">
    <property type="entry name" value="METHIONINE SYNTHASE"/>
    <property type="match status" value="1"/>
</dbReference>
<reference evidence="9 10" key="1">
    <citation type="submission" date="2013-02" db="EMBL/GenBank/DDBJ databases">
        <title>Draft Genome Sequence of Streptomyces afghaniensis, Which Produces Compounds of the Julimycin B-Complex.</title>
        <authorList>
            <person name="Gruening B.A."/>
            <person name="Praeg A."/>
            <person name="Erxleben A."/>
            <person name="Guenther S."/>
            <person name="Fiedler H.-P."/>
            <person name="Goodfellow M."/>
            <person name="Mueller M."/>
        </authorList>
    </citation>
    <scope>NUCLEOTIDE SEQUENCE [LARGE SCALE GENOMIC DNA]</scope>
    <source>
        <strain evidence="9 10">772</strain>
    </source>
</reference>
<dbReference type="InterPro" id="IPR011005">
    <property type="entry name" value="Dihydropteroate_synth-like_sf"/>
</dbReference>
<dbReference type="GO" id="GO:0031419">
    <property type="term" value="F:cobalamin binding"/>
    <property type="evidence" value="ECO:0007669"/>
    <property type="project" value="UniProtKB-KW"/>
</dbReference>
<comment type="similarity">
    <text evidence="1">Belongs to the vitamin-B12 dependent methionine synthase family.</text>
</comment>
<evidence type="ECO:0000313" key="10">
    <source>
        <dbReference type="Proteomes" id="UP000015001"/>
    </source>
</evidence>
<dbReference type="GO" id="GO:0046653">
    <property type="term" value="P:tetrahydrofolate metabolic process"/>
    <property type="evidence" value="ECO:0007669"/>
    <property type="project" value="TreeGrafter"/>
</dbReference>
<evidence type="ECO:0000259" key="8">
    <source>
        <dbReference type="PROSITE" id="PS50972"/>
    </source>
</evidence>
<keyword evidence="4" id="KW-0808">Transferase</keyword>
<dbReference type="PROSITE" id="PS50972">
    <property type="entry name" value="PTERIN_BINDING"/>
    <property type="match status" value="1"/>
</dbReference>
<evidence type="ECO:0000256" key="4">
    <source>
        <dbReference type="ARBA" id="ARBA00022679"/>
    </source>
</evidence>
<feature type="region of interest" description="Disordered" evidence="7">
    <location>
        <begin position="127"/>
        <end position="162"/>
    </location>
</feature>
<keyword evidence="3" id="KW-0846">Cobalamin</keyword>
<evidence type="ECO:0000256" key="2">
    <source>
        <dbReference type="ARBA" id="ARBA00022603"/>
    </source>
</evidence>
<dbReference type="Gene3D" id="3.20.20.20">
    <property type="entry name" value="Dihydropteroate synthase-like"/>
    <property type="match status" value="1"/>
</dbReference>
<evidence type="ECO:0000256" key="3">
    <source>
        <dbReference type="ARBA" id="ARBA00022628"/>
    </source>
</evidence>
<keyword evidence="5" id="KW-0479">Metal-binding</keyword>
<dbReference type="GO" id="GO:0032259">
    <property type="term" value="P:methylation"/>
    <property type="evidence" value="ECO:0007669"/>
    <property type="project" value="UniProtKB-KW"/>
</dbReference>
<dbReference type="InterPro" id="IPR000489">
    <property type="entry name" value="Pterin-binding_dom"/>
</dbReference>
<dbReference type="PATRIC" id="fig|1283301.3.peg.5979"/>
<keyword evidence="10" id="KW-1185">Reference proteome</keyword>
<dbReference type="Proteomes" id="UP000015001">
    <property type="component" value="Unassembled WGS sequence"/>
</dbReference>
<keyword evidence="2" id="KW-0489">Methyltransferase</keyword>
<comment type="caution">
    <text evidence="9">The sequence shown here is derived from an EMBL/GenBank/DDBJ whole genome shotgun (WGS) entry which is preliminary data.</text>
</comment>
<name>S4MBU5_9ACTN</name>
<keyword evidence="6" id="KW-0170">Cobalt</keyword>
<proteinExistence type="inferred from homology"/>
<accession>S4MBU5</accession>
<dbReference type="GO" id="GO:0005829">
    <property type="term" value="C:cytosol"/>
    <property type="evidence" value="ECO:0007669"/>
    <property type="project" value="TreeGrafter"/>
</dbReference>
<dbReference type="AlphaFoldDB" id="S4MBU5"/>
<organism evidence="9 10">
    <name type="scientific">Streptomyces afghaniensis 772</name>
    <dbReference type="NCBI Taxonomy" id="1283301"/>
    <lineage>
        <taxon>Bacteria</taxon>
        <taxon>Bacillati</taxon>
        <taxon>Actinomycetota</taxon>
        <taxon>Actinomycetes</taxon>
        <taxon>Kitasatosporales</taxon>
        <taxon>Streptomycetaceae</taxon>
        <taxon>Streptomyces</taxon>
    </lineage>
</organism>
<evidence type="ECO:0000313" key="9">
    <source>
        <dbReference type="EMBL" id="EPJ36933.1"/>
    </source>
</evidence>
<evidence type="ECO:0000256" key="5">
    <source>
        <dbReference type="ARBA" id="ARBA00022723"/>
    </source>
</evidence>
<evidence type="ECO:0000256" key="7">
    <source>
        <dbReference type="SAM" id="MobiDB-lite"/>
    </source>
</evidence>
<dbReference type="HOGENOM" id="CLU_1199204_0_0_11"/>
<evidence type="ECO:0000256" key="6">
    <source>
        <dbReference type="ARBA" id="ARBA00023285"/>
    </source>
</evidence>
<protein>
    <submittedName>
        <fullName evidence="9">Putative Methionine synthase</fullName>
    </submittedName>
</protein>
<dbReference type="SUPFAM" id="SSF51717">
    <property type="entry name" value="Dihydropteroate synthetase-like"/>
    <property type="match status" value="1"/>
</dbReference>
<feature type="domain" description="Pterin-binding" evidence="8">
    <location>
        <begin position="1"/>
        <end position="231"/>
    </location>
</feature>
<dbReference type="PANTHER" id="PTHR45833:SF1">
    <property type="entry name" value="METHIONINE SYNTHASE"/>
    <property type="match status" value="1"/>
</dbReference>
<dbReference type="GO" id="GO:0008705">
    <property type="term" value="F:methionine synthase activity"/>
    <property type="evidence" value="ECO:0007669"/>
    <property type="project" value="TreeGrafter"/>
</dbReference>
<dbReference type="InterPro" id="IPR050554">
    <property type="entry name" value="Met_Synthase/Corrinoid"/>
</dbReference>
<evidence type="ECO:0000256" key="1">
    <source>
        <dbReference type="ARBA" id="ARBA00010398"/>
    </source>
</evidence>
<dbReference type="GO" id="GO:0046872">
    <property type="term" value="F:metal ion binding"/>
    <property type="evidence" value="ECO:0007669"/>
    <property type="project" value="UniProtKB-KW"/>
</dbReference>
<dbReference type="GO" id="GO:0050667">
    <property type="term" value="P:homocysteine metabolic process"/>
    <property type="evidence" value="ECO:0007669"/>
    <property type="project" value="TreeGrafter"/>
</dbReference>
<dbReference type="EMBL" id="AOPY01001532">
    <property type="protein sequence ID" value="EPJ36933.1"/>
    <property type="molecule type" value="Genomic_DNA"/>
</dbReference>